<evidence type="ECO:0000256" key="1">
    <source>
        <dbReference type="ARBA" id="ARBA00012513"/>
    </source>
</evidence>
<sequence length="452" mass="50360">MDELVKVKTGIPGFDEIMNGGIVKNSIVLLAGHPGSGKSTFGAQFVYSGALHYGEPGIYVSFAENKREFYRNMRTIGLDFDRLEEKDFRFIEALTIADKEALDAIATSILETADEISAKRLVIDSVTALIALLREKEVRSFLHSTLTRIAKSMGLTTILIADMPIGATTIGQGVEEFIVDGVIVLELTSLRGLTRRLLRIKKMRGVLIPHSAYEFIITDRGVRLYVPLEPMLSGSIGRKRLSTGIPELDKMLGGGLRKGSITLVSGPSGTGKTMIALMFCIEGIVNGEKVVYLSYEESAEQLKNVIRDMKFDLGKLDDNLKIVSYSPQKLTPGLHYEFFRKIHDEFGPSRLVVDGLGALERHYGREEFLEVARNFALLSKAKGTTVVMTALKNLVGGEIAELSTIADNIIALWFEREKDEIKRRITILKERGSIHDKRIRYMDFKEGRVIIR</sequence>
<evidence type="ECO:0000256" key="6">
    <source>
        <dbReference type="ARBA" id="ARBA00022777"/>
    </source>
</evidence>
<dbReference type="GO" id="GO:0003677">
    <property type="term" value="F:DNA binding"/>
    <property type="evidence" value="ECO:0007669"/>
    <property type="project" value="InterPro"/>
</dbReference>
<feature type="domain" description="RecA family profile 1" evidence="9">
    <location>
        <begin position="237"/>
        <end position="298"/>
    </location>
</feature>
<dbReference type="PANTHER" id="PTHR43637">
    <property type="entry name" value="UPF0273 PROTEIN TM_0370"/>
    <property type="match status" value="1"/>
</dbReference>
<dbReference type="RefSeq" id="WP_158413806.1">
    <property type="nucleotide sequence ID" value="NZ_CP009552.1"/>
</dbReference>
<evidence type="ECO:0000256" key="7">
    <source>
        <dbReference type="ARBA" id="ARBA00022801"/>
    </source>
</evidence>
<dbReference type="Pfam" id="PF06745">
    <property type="entry name" value="ATPase"/>
    <property type="match status" value="2"/>
</dbReference>
<evidence type="ECO:0000259" key="10">
    <source>
        <dbReference type="PROSITE" id="PS51146"/>
    </source>
</evidence>
<keyword evidence="2" id="KW-0597">Phosphoprotein</keyword>
<evidence type="ECO:0000256" key="4">
    <source>
        <dbReference type="ARBA" id="ARBA00022737"/>
    </source>
</evidence>
<dbReference type="Gene3D" id="3.40.50.300">
    <property type="entry name" value="P-loop containing nucleotide triphosphate hydrolases"/>
    <property type="match status" value="2"/>
</dbReference>
<keyword evidence="7" id="KW-0378">Hydrolase</keyword>
<dbReference type="HOGENOM" id="CLU_023669_4_1_2"/>
<dbReference type="InterPro" id="IPR014774">
    <property type="entry name" value="KaiC-like_dom"/>
</dbReference>
<dbReference type="InterPro" id="IPR027417">
    <property type="entry name" value="P-loop_NTPase"/>
</dbReference>
<dbReference type="GO" id="GO:0005524">
    <property type="term" value="F:ATP binding"/>
    <property type="evidence" value="ECO:0007669"/>
    <property type="project" value="UniProtKB-KW"/>
</dbReference>
<keyword evidence="5" id="KW-0547">Nucleotide-binding</keyword>
<dbReference type="eggNOG" id="arCOG01174">
    <property type="taxonomic scope" value="Archaea"/>
</dbReference>
<accession>A0A0A7GDU2</accession>
<evidence type="ECO:0000256" key="3">
    <source>
        <dbReference type="ARBA" id="ARBA00022679"/>
    </source>
</evidence>
<dbReference type="GO" id="GO:0004674">
    <property type="term" value="F:protein serine/threonine kinase activity"/>
    <property type="evidence" value="ECO:0007669"/>
    <property type="project" value="UniProtKB-EC"/>
</dbReference>
<dbReference type="GeneID" id="24797562"/>
<dbReference type="EC" id="2.7.11.1" evidence="1"/>
<dbReference type="InterPro" id="IPR030665">
    <property type="entry name" value="KaiC"/>
</dbReference>
<name>A0A0A7GDU2_GEOAI</name>
<dbReference type="PANTHER" id="PTHR43637:SF1">
    <property type="entry name" value="UPF0273 PROTEIN TM_0370"/>
    <property type="match status" value="1"/>
</dbReference>
<dbReference type="InterPro" id="IPR003593">
    <property type="entry name" value="AAA+_ATPase"/>
</dbReference>
<dbReference type="PROSITE" id="PS51146">
    <property type="entry name" value="KAIC"/>
    <property type="match status" value="2"/>
</dbReference>
<evidence type="ECO:0000313" key="11">
    <source>
        <dbReference type="EMBL" id="AIY90018.1"/>
    </source>
</evidence>
<keyword evidence="6" id="KW-0418">Kinase</keyword>
<dbReference type="PIRSF" id="PIRSF039117">
    <property type="entry name" value="KaiC"/>
    <property type="match status" value="1"/>
</dbReference>
<dbReference type="PROSITE" id="PS50162">
    <property type="entry name" value="RECA_2"/>
    <property type="match status" value="1"/>
</dbReference>
<protein>
    <recommendedName>
        <fullName evidence="1">non-specific serine/threonine protein kinase</fullName>
        <ecNumber evidence="1">2.7.11.1</ecNumber>
    </recommendedName>
</protein>
<evidence type="ECO:0000313" key="12">
    <source>
        <dbReference type="Proteomes" id="UP000030624"/>
    </source>
</evidence>
<feature type="domain" description="KaiC" evidence="10">
    <location>
        <begin position="239"/>
        <end position="452"/>
    </location>
</feature>
<dbReference type="GO" id="GO:0140664">
    <property type="term" value="F:ATP-dependent DNA damage sensor activity"/>
    <property type="evidence" value="ECO:0007669"/>
    <property type="project" value="InterPro"/>
</dbReference>
<dbReference type="SMART" id="SM00382">
    <property type="entry name" value="AAA"/>
    <property type="match status" value="2"/>
</dbReference>
<gene>
    <name evidence="11" type="ORF">GACE_0972</name>
</gene>
<reference evidence="11 12" key="1">
    <citation type="journal article" date="2015" name="Appl. Environ. Microbiol.">
        <title>The Geoglobus acetivorans genome: Fe(III) reduction, acetate utilization, autotrophic growth, and degradation of aromatic compounds in a hyperthermophilic archaeon.</title>
        <authorList>
            <person name="Mardanov A.V."/>
            <person name="Slododkina G.B."/>
            <person name="Slobodkin A.I."/>
            <person name="Beletsky A.V."/>
            <person name="Gavrilov S.N."/>
            <person name="Kublanov I.V."/>
            <person name="Bonch-Osmolovskaya E.A."/>
            <person name="Skryabin K.G."/>
            <person name="Ravin N.V."/>
        </authorList>
    </citation>
    <scope>NUCLEOTIDE SEQUENCE [LARGE SCALE GENOMIC DNA]</scope>
    <source>
        <strain evidence="11 12">SBH6</strain>
    </source>
</reference>
<dbReference type="GO" id="GO:0016787">
    <property type="term" value="F:hydrolase activity"/>
    <property type="evidence" value="ECO:0007669"/>
    <property type="project" value="UniProtKB-KW"/>
</dbReference>
<dbReference type="EMBL" id="CP009552">
    <property type="protein sequence ID" value="AIY90018.1"/>
    <property type="molecule type" value="Genomic_DNA"/>
</dbReference>
<dbReference type="GO" id="GO:0006281">
    <property type="term" value="P:DNA repair"/>
    <property type="evidence" value="ECO:0007669"/>
    <property type="project" value="InterPro"/>
</dbReference>
<evidence type="ECO:0000259" key="9">
    <source>
        <dbReference type="PROSITE" id="PS50162"/>
    </source>
</evidence>
<organism evidence="11 12">
    <name type="scientific">Geoglobus acetivorans</name>
    <dbReference type="NCBI Taxonomy" id="565033"/>
    <lineage>
        <taxon>Archaea</taxon>
        <taxon>Methanobacteriati</taxon>
        <taxon>Methanobacteriota</taxon>
        <taxon>Archaeoglobi</taxon>
        <taxon>Archaeoglobales</taxon>
        <taxon>Archaeoglobaceae</taxon>
        <taxon>Geoglobus</taxon>
    </lineage>
</organism>
<dbReference type="InterPro" id="IPR020588">
    <property type="entry name" value="RecA_ATP-bd"/>
</dbReference>
<dbReference type="Proteomes" id="UP000030624">
    <property type="component" value="Chromosome"/>
</dbReference>
<dbReference type="AlphaFoldDB" id="A0A0A7GDU2"/>
<feature type="domain" description="KaiC" evidence="10">
    <location>
        <begin position="5"/>
        <end position="238"/>
    </location>
</feature>
<dbReference type="STRING" id="565033.GACE_0972"/>
<keyword evidence="3" id="KW-0808">Transferase</keyword>
<dbReference type="KEGG" id="gac:GACE_0972"/>
<evidence type="ECO:0000256" key="8">
    <source>
        <dbReference type="ARBA" id="ARBA00022840"/>
    </source>
</evidence>
<keyword evidence="4" id="KW-0677">Repeat</keyword>
<proteinExistence type="predicted"/>
<dbReference type="InterPro" id="IPR010624">
    <property type="entry name" value="KaiC_dom"/>
</dbReference>
<dbReference type="PRINTS" id="PR01874">
    <property type="entry name" value="DNAREPAIRADA"/>
</dbReference>
<dbReference type="SUPFAM" id="SSF52540">
    <property type="entry name" value="P-loop containing nucleoside triphosphate hydrolases"/>
    <property type="match status" value="2"/>
</dbReference>
<evidence type="ECO:0000256" key="5">
    <source>
        <dbReference type="ARBA" id="ARBA00022741"/>
    </source>
</evidence>
<keyword evidence="8" id="KW-0067">ATP-binding</keyword>
<evidence type="ECO:0000256" key="2">
    <source>
        <dbReference type="ARBA" id="ARBA00022553"/>
    </source>
</evidence>